<proteinExistence type="predicted"/>
<protein>
    <submittedName>
        <fullName evidence="1">Uncharacterized protein</fullName>
    </submittedName>
</protein>
<name>A0A1A8TMI8_9GAMM</name>
<keyword evidence="2" id="KW-1185">Reference proteome</keyword>
<dbReference type="STRING" id="1792290.MSP8886_03317"/>
<accession>A0A1A8TMI8</accession>
<dbReference type="EMBL" id="FLOB01000009">
    <property type="protein sequence ID" value="SBS35232.1"/>
    <property type="molecule type" value="Genomic_DNA"/>
</dbReference>
<evidence type="ECO:0000313" key="1">
    <source>
        <dbReference type="EMBL" id="SBS35232.1"/>
    </source>
</evidence>
<dbReference type="AlphaFoldDB" id="A0A1A8TMI8"/>
<evidence type="ECO:0000313" key="2">
    <source>
        <dbReference type="Proteomes" id="UP000092544"/>
    </source>
</evidence>
<organism evidence="1 2">
    <name type="scientific">Marinomonas spartinae</name>
    <dbReference type="NCBI Taxonomy" id="1792290"/>
    <lineage>
        <taxon>Bacteria</taxon>
        <taxon>Pseudomonadati</taxon>
        <taxon>Pseudomonadota</taxon>
        <taxon>Gammaproteobacteria</taxon>
        <taxon>Oceanospirillales</taxon>
        <taxon>Oceanospirillaceae</taxon>
        <taxon>Marinomonas</taxon>
    </lineage>
</organism>
<gene>
    <name evidence="1" type="ORF">MSP8886_03317</name>
</gene>
<dbReference type="Proteomes" id="UP000092544">
    <property type="component" value="Unassembled WGS sequence"/>
</dbReference>
<reference evidence="1 2" key="1">
    <citation type="submission" date="2016-06" db="EMBL/GenBank/DDBJ databases">
        <authorList>
            <person name="Kjaerup R.B."/>
            <person name="Dalgaard T.S."/>
            <person name="Juul-Madsen H.R."/>
        </authorList>
    </citation>
    <scope>NUCLEOTIDE SEQUENCE [LARGE SCALE GENOMIC DNA]</scope>
    <source>
        <strain evidence="1 2">CECT 8886</strain>
    </source>
</reference>
<sequence length="64" mass="7263">MMSWQGSEEVPVKFCLKSANYQGNNADLFWYVHAHTINLVIVRIQESPSLDGLSYVCSIFLSKP</sequence>